<proteinExistence type="predicted"/>
<name>A0A6P1MCF4_9BACT</name>
<evidence type="ECO:0000313" key="2">
    <source>
        <dbReference type="EMBL" id="QHI68765.1"/>
    </source>
</evidence>
<feature type="domain" description="HNH nuclease" evidence="1">
    <location>
        <begin position="288"/>
        <end position="338"/>
    </location>
</feature>
<dbReference type="Pfam" id="PF13391">
    <property type="entry name" value="HNH_2"/>
    <property type="match status" value="1"/>
</dbReference>
<evidence type="ECO:0000313" key="3">
    <source>
        <dbReference type="Proteomes" id="UP000464954"/>
    </source>
</evidence>
<gene>
    <name evidence="2" type="ORF">GT409_04645</name>
</gene>
<organism evidence="2 3">
    <name type="scientific">Tichowtungia aerotolerans</name>
    <dbReference type="NCBI Taxonomy" id="2697043"/>
    <lineage>
        <taxon>Bacteria</taxon>
        <taxon>Pseudomonadati</taxon>
        <taxon>Kiritimatiellota</taxon>
        <taxon>Tichowtungiia</taxon>
        <taxon>Tichowtungiales</taxon>
        <taxon>Tichowtungiaceae</taxon>
        <taxon>Tichowtungia</taxon>
    </lineage>
</organism>
<protein>
    <recommendedName>
        <fullName evidence="1">HNH nuclease domain-containing protein</fullName>
    </recommendedName>
</protein>
<accession>A0A6P1MCF4</accession>
<reference evidence="2 3" key="1">
    <citation type="submission" date="2020-01" db="EMBL/GenBank/DDBJ databases">
        <title>Ponticoccus aerotolerans gen. nov., sp. nov., an anaerobic bacterium and proposal of Ponticoccusceae fam. nov., Ponticoccusles ord. nov. and Ponticoccuse classis nov. in the phylum Kiritimatiellaeota.</title>
        <authorList>
            <person name="Zhou L.Y."/>
            <person name="Du Z.J."/>
        </authorList>
    </citation>
    <scope>NUCLEOTIDE SEQUENCE [LARGE SCALE GENOMIC DNA]</scope>
    <source>
        <strain evidence="2 3">S-5007</strain>
    </source>
</reference>
<evidence type="ECO:0000259" key="1">
    <source>
        <dbReference type="Pfam" id="PF13391"/>
    </source>
</evidence>
<dbReference type="Gene3D" id="1.10.30.50">
    <property type="match status" value="1"/>
</dbReference>
<dbReference type="InterPro" id="IPR003615">
    <property type="entry name" value="HNH_nuc"/>
</dbReference>
<keyword evidence="3" id="KW-1185">Reference proteome</keyword>
<sequence length="395" mass="45041">MPSIERNNDGVIINAEKLVYEQVLHQRVLCPICKGHVFEDWPFGWDAHAEHQCTVEGATPEERKKSYRAVQAPLFADYVVSLAPNAAGIDYSKYIDQLVSMRMNTQNGHTSPHKAIMMLAVIDLIAGGETSGNRIEYGPELLEHFKRYFDVVKTPADSCTPLNPFWHLKTAPFWHHSVRAGQEAAYRVMDRPRGPNVMTEIIDGAFLEDGLFAALLSESVRQEIREAMIRRYFSEHFDELMALAEQEEGVGLYAKALRGEQKAPGVVKEDVRDLAFARVVKQAYHFQCAACGLRIWFEGTSLVDAAHIIPFSESHDDDPRNGLTLCKNHHWAMDQEWIFPCSDNKWHVRDGIDDRVDSQRALIDLHGKTLIPPHDSRFSPKAESLRWRERRLRAV</sequence>
<dbReference type="Proteomes" id="UP000464954">
    <property type="component" value="Chromosome"/>
</dbReference>
<dbReference type="AlphaFoldDB" id="A0A6P1MCF4"/>
<dbReference type="RefSeq" id="WP_160627395.1">
    <property type="nucleotide sequence ID" value="NZ_CP047593.1"/>
</dbReference>
<dbReference type="EMBL" id="CP047593">
    <property type="protein sequence ID" value="QHI68765.1"/>
    <property type="molecule type" value="Genomic_DNA"/>
</dbReference>
<dbReference type="CDD" id="cd00085">
    <property type="entry name" value="HNHc"/>
    <property type="match status" value="1"/>
</dbReference>
<dbReference type="KEGG" id="taer:GT409_04645"/>